<dbReference type="AlphaFoldDB" id="A0A9D4BCD3"/>
<evidence type="ECO:0000313" key="2">
    <source>
        <dbReference type="EMBL" id="KAH3689590.1"/>
    </source>
</evidence>
<gene>
    <name evidence="2" type="ORF">DPMN_193704</name>
</gene>
<keyword evidence="3" id="KW-1185">Reference proteome</keyword>
<dbReference type="Proteomes" id="UP000828390">
    <property type="component" value="Unassembled WGS sequence"/>
</dbReference>
<protein>
    <submittedName>
        <fullName evidence="2">Uncharacterized protein</fullName>
    </submittedName>
</protein>
<name>A0A9D4BCD3_DREPO</name>
<reference evidence="2" key="2">
    <citation type="submission" date="2020-11" db="EMBL/GenBank/DDBJ databases">
        <authorList>
            <person name="McCartney M.A."/>
            <person name="Auch B."/>
            <person name="Kono T."/>
            <person name="Mallez S."/>
            <person name="Becker A."/>
            <person name="Gohl D.M."/>
            <person name="Silverstein K.A.T."/>
            <person name="Koren S."/>
            <person name="Bechman K.B."/>
            <person name="Herman A."/>
            <person name="Abrahante J.E."/>
            <person name="Garbe J."/>
        </authorList>
    </citation>
    <scope>NUCLEOTIDE SEQUENCE</scope>
    <source>
        <strain evidence="2">Duluth1</strain>
        <tissue evidence="2">Whole animal</tissue>
    </source>
</reference>
<comment type="caution">
    <text evidence="2">The sequence shown here is derived from an EMBL/GenBank/DDBJ whole genome shotgun (WGS) entry which is preliminary data.</text>
</comment>
<organism evidence="2 3">
    <name type="scientific">Dreissena polymorpha</name>
    <name type="common">Zebra mussel</name>
    <name type="synonym">Mytilus polymorpha</name>
    <dbReference type="NCBI Taxonomy" id="45954"/>
    <lineage>
        <taxon>Eukaryota</taxon>
        <taxon>Metazoa</taxon>
        <taxon>Spiralia</taxon>
        <taxon>Lophotrochozoa</taxon>
        <taxon>Mollusca</taxon>
        <taxon>Bivalvia</taxon>
        <taxon>Autobranchia</taxon>
        <taxon>Heteroconchia</taxon>
        <taxon>Euheterodonta</taxon>
        <taxon>Imparidentia</taxon>
        <taxon>Neoheterodontei</taxon>
        <taxon>Myida</taxon>
        <taxon>Dreissenoidea</taxon>
        <taxon>Dreissenidae</taxon>
        <taxon>Dreissena</taxon>
    </lineage>
</organism>
<evidence type="ECO:0000313" key="3">
    <source>
        <dbReference type="Proteomes" id="UP000828390"/>
    </source>
</evidence>
<dbReference type="EMBL" id="JAIWYP010000109">
    <property type="protein sequence ID" value="KAH3689590.1"/>
    <property type="molecule type" value="Genomic_DNA"/>
</dbReference>
<accession>A0A9D4BCD3</accession>
<proteinExistence type="predicted"/>
<evidence type="ECO:0000256" key="1">
    <source>
        <dbReference type="SAM" id="MobiDB-lite"/>
    </source>
</evidence>
<reference evidence="2" key="1">
    <citation type="journal article" date="2019" name="bioRxiv">
        <title>The Genome of the Zebra Mussel, Dreissena polymorpha: A Resource for Invasive Species Research.</title>
        <authorList>
            <person name="McCartney M.A."/>
            <person name="Auch B."/>
            <person name="Kono T."/>
            <person name="Mallez S."/>
            <person name="Zhang Y."/>
            <person name="Obille A."/>
            <person name="Becker A."/>
            <person name="Abrahante J.E."/>
            <person name="Garbe J."/>
            <person name="Badalamenti J.P."/>
            <person name="Herman A."/>
            <person name="Mangelson H."/>
            <person name="Liachko I."/>
            <person name="Sullivan S."/>
            <person name="Sone E.D."/>
            <person name="Koren S."/>
            <person name="Silverstein K.A.T."/>
            <person name="Beckman K.B."/>
            <person name="Gohl D.M."/>
        </authorList>
    </citation>
    <scope>NUCLEOTIDE SEQUENCE</scope>
    <source>
        <strain evidence="2">Duluth1</strain>
        <tissue evidence="2">Whole animal</tissue>
    </source>
</reference>
<feature type="region of interest" description="Disordered" evidence="1">
    <location>
        <begin position="1"/>
        <end position="32"/>
    </location>
</feature>
<sequence>MPVAVPAERRFTNEPGYTGTLPAFTRAPPGHHRRHRGLAVALPGSVWASVEQRCRPGCSRCRPGCSRCAPVDAGPSR</sequence>